<dbReference type="PANTHER" id="PTHR12526">
    <property type="entry name" value="GLYCOSYLTRANSFERASE"/>
    <property type="match status" value="1"/>
</dbReference>
<dbReference type="Pfam" id="PF00534">
    <property type="entry name" value="Glycos_transf_1"/>
    <property type="match status" value="1"/>
</dbReference>
<dbReference type="Proteomes" id="UP000286270">
    <property type="component" value="Unassembled WGS sequence"/>
</dbReference>
<comment type="caution">
    <text evidence="3">The sequence shown here is derived from an EMBL/GenBank/DDBJ whole genome shotgun (WGS) entry which is preliminary data.</text>
</comment>
<keyword evidence="3" id="KW-0808">Transferase</keyword>
<organism evidence="3 4">
    <name type="scientific">Bacteroides fragilis</name>
    <dbReference type="NCBI Taxonomy" id="817"/>
    <lineage>
        <taxon>Bacteria</taxon>
        <taxon>Pseudomonadati</taxon>
        <taxon>Bacteroidota</taxon>
        <taxon>Bacteroidia</taxon>
        <taxon>Bacteroidales</taxon>
        <taxon>Bacteroidaceae</taxon>
        <taxon>Bacteroides</taxon>
    </lineage>
</organism>
<dbReference type="Gene3D" id="3.40.50.2000">
    <property type="entry name" value="Glycogen Phosphorylase B"/>
    <property type="match status" value="2"/>
</dbReference>
<sequence>MKILQVITSLQIGGAEKLISEISPLLRDKGHEVDVLAFDGVETHFKRSLEEAGIKVYSFSKNCNVYNPLVILKLVKIMRNYDIVHTHNTAPQLFAAIGSMLCSVLLVTTEHNTSNRRRDWKCYAPIDRWMYKRYNKVICISNQAEENLKAFHPSLKNVCTIYNGVDVQKFHDAKPLECIRSEKTTVVMVAGFRYQKDQDTLIKSFSHLDENRFELWLVGNGERCPELECLVKELNLESTVKFMGIRADIPEVLQSADIVVMSSHFEGLSLSNVEGMSVGKPFIASDVDGLREVVSGYGLLFPHGDDKELASIIKRLAEDKDFYKQIADKCWERAQMYDIKKMVDSYNDLFVSLKRDLTCSLPAQVKP</sequence>
<dbReference type="AlphaFoldDB" id="A0A412YQR8"/>
<dbReference type="SUPFAM" id="SSF53756">
    <property type="entry name" value="UDP-Glycosyltransferase/glycogen phosphorylase"/>
    <property type="match status" value="1"/>
</dbReference>
<feature type="domain" description="Glycosyltransferase subfamily 4-like N-terminal" evidence="2">
    <location>
        <begin position="12"/>
        <end position="168"/>
    </location>
</feature>
<dbReference type="GO" id="GO:0016757">
    <property type="term" value="F:glycosyltransferase activity"/>
    <property type="evidence" value="ECO:0007669"/>
    <property type="project" value="InterPro"/>
</dbReference>
<evidence type="ECO:0000259" key="1">
    <source>
        <dbReference type="Pfam" id="PF00534"/>
    </source>
</evidence>
<dbReference type="PANTHER" id="PTHR12526:SF630">
    <property type="entry name" value="GLYCOSYLTRANSFERASE"/>
    <property type="match status" value="1"/>
</dbReference>
<name>A0A412YQR8_BACFG</name>
<dbReference type="Pfam" id="PF13439">
    <property type="entry name" value="Glyco_transf_4"/>
    <property type="match status" value="1"/>
</dbReference>
<dbReference type="RefSeq" id="WP_122141603.1">
    <property type="nucleotide sequence ID" value="NZ_JAFKPL010000006.1"/>
</dbReference>
<accession>A0A412YQR8</accession>
<evidence type="ECO:0000259" key="2">
    <source>
        <dbReference type="Pfam" id="PF13439"/>
    </source>
</evidence>
<dbReference type="EMBL" id="QRZH01000001">
    <property type="protein sequence ID" value="RGV59845.1"/>
    <property type="molecule type" value="Genomic_DNA"/>
</dbReference>
<proteinExistence type="predicted"/>
<gene>
    <name evidence="3" type="ORF">DWW08_01725</name>
</gene>
<feature type="domain" description="Glycosyl transferase family 1" evidence="1">
    <location>
        <begin position="180"/>
        <end position="327"/>
    </location>
</feature>
<protein>
    <submittedName>
        <fullName evidence="3">Glycosyltransferase</fullName>
    </submittedName>
</protein>
<reference evidence="3 4" key="1">
    <citation type="submission" date="2018-08" db="EMBL/GenBank/DDBJ databases">
        <title>A genome reference for cultivated species of the human gut microbiota.</title>
        <authorList>
            <person name="Zou Y."/>
            <person name="Xue W."/>
            <person name="Luo G."/>
        </authorList>
    </citation>
    <scope>NUCLEOTIDE SEQUENCE [LARGE SCALE GENOMIC DNA]</scope>
    <source>
        <strain evidence="3 4">AF14-26</strain>
    </source>
</reference>
<evidence type="ECO:0000313" key="4">
    <source>
        <dbReference type="Proteomes" id="UP000286270"/>
    </source>
</evidence>
<dbReference type="InterPro" id="IPR001296">
    <property type="entry name" value="Glyco_trans_1"/>
</dbReference>
<dbReference type="InterPro" id="IPR028098">
    <property type="entry name" value="Glyco_trans_4-like_N"/>
</dbReference>
<evidence type="ECO:0000313" key="3">
    <source>
        <dbReference type="EMBL" id="RGV59845.1"/>
    </source>
</evidence>